<name>A0A6M0GZY1_9CLOT</name>
<dbReference type="InterPro" id="IPR038763">
    <property type="entry name" value="DHH_sf"/>
</dbReference>
<comment type="caution">
    <text evidence="2">The sequence shown here is derived from an EMBL/GenBank/DDBJ whole genome shotgun (WGS) entry which is preliminary data.</text>
</comment>
<dbReference type="EMBL" id="JAAGPU010000003">
    <property type="protein sequence ID" value="NEU03879.1"/>
    <property type="molecule type" value="Genomic_DNA"/>
</dbReference>
<accession>A0A6M0GZY1</accession>
<evidence type="ECO:0000313" key="3">
    <source>
        <dbReference type="Proteomes" id="UP000481872"/>
    </source>
</evidence>
<evidence type="ECO:0000259" key="1">
    <source>
        <dbReference type="Pfam" id="PF01368"/>
    </source>
</evidence>
<reference evidence="2 3" key="1">
    <citation type="submission" date="2020-02" db="EMBL/GenBank/DDBJ databases">
        <title>Genome assembly of a novel Clostridium senegalense strain.</title>
        <authorList>
            <person name="Gupta T.B."/>
            <person name="Jauregui R."/>
            <person name="Maclean P."/>
            <person name="Nawarathana A."/>
            <person name="Brightwell G."/>
        </authorList>
    </citation>
    <scope>NUCLEOTIDE SEQUENCE [LARGE SCALE GENOMIC DNA]</scope>
    <source>
        <strain evidence="2 3">AGRFS4</strain>
    </source>
</reference>
<dbReference type="GO" id="GO:0008168">
    <property type="term" value="F:methyltransferase activity"/>
    <property type="evidence" value="ECO:0007669"/>
    <property type="project" value="UniProtKB-KW"/>
</dbReference>
<dbReference type="Pfam" id="PF01368">
    <property type="entry name" value="DHH"/>
    <property type="match status" value="1"/>
</dbReference>
<dbReference type="SUPFAM" id="SSF64182">
    <property type="entry name" value="DHH phosphoesterases"/>
    <property type="match status" value="1"/>
</dbReference>
<dbReference type="PANTHER" id="PTHR30255:SF2">
    <property type="entry name" value="SINGLE-STRANDED-DNA-SPECIFIC EXONUCLEASE RECJ"/>
    <property type="match status" value="1"/>
</dbReference>
<dbReference type="InterPro" id="IPR001667">
    <property type="entry name" value="DDH_dom"/>
</dbReference>
<dbReference type="RefSeq" id="WP_082761087.1">
    <property type="nucleotide sequence ID" value="NZ_JAAGPU010000003.1"/>
</dbReference>
<feature type="domain" description="DDH" evidence="1">
    <location>
        <begin position="34"/>
        <end position="182"/>
    </location>
</feature>
<dbReference type="Proteomes" id="UP000481872">
    <property type="component" value="Unassembled WGS sequence"/>
</dbReference>
<evidence type="ECO:0000313" key="2">
    <source>
        <dbReference type="EMBL" id="NEU03879.1"/>
    </source>
</evidence>
<keyword evidence="2" id="KW-0808">Transferase</keyword>
<organism evidence="2 3">
    <name type="scientific">Clostridium senegalense</name>
    <dbReference type="NCBI Taxonomy" id="1465809"/>
    <lineage>
        <taxon>Bacteria</taxon>
        <taxon>Bacillati</taxon>
        <taxon>Bacillota</taxon>
        <taxon>Clostridia</taxon>
        <taxon>Eubacteriales</taxon>
        <taxon>Clostridiaceae</taxon>
        <taxon>Clostridium</taxon>
    </lineage>
</organism>
<keyword evidence="2" id="KW-0489">Methyltransferase</keyword>
<dbReference type="Gene3D" id="3.90.1640.30">
    <property type="match status" value="1"/>
</dbReference>
<proteinExistence type="predicted"/>
<dbReference type="InterPro" id="IPR051673">
    <property type="entry name" value="SSDNA_exonuclease_RecJ"/>
</dbReference>
<protein>
    <submittedName>
        <fullName evidence="2">Delta(24)-sterol C-methyltransferase</fullName>
    </submittedName>
</protein>
<dbReference type="PANTHER" id="PTHR30255">
    <property type="entry name" value="SINGLE-STRANDED-DNA-SPECIFIC EXONUCLEASE RECJ"/>
    <property type="match status" value="1"/>
</dbReference>
<gene>
    <name evidence="2" type="ORF">G3M99_03210</name>
</gene>
<sequence length="291" mass="33680">MDEHYVKNTYNSLLLKGMKSALKRIIKAINEREKIVIYGYYDFDSITAISLLILVLRYLNADVEYFQPNEIREDRNLKDNDIQNYIKYLGADLIITVGSTVSSEKEIQLCRDLDIDIIVTDYHKDCKCYDEVVVINPNKEGCNYPFKNLSASGVAYKLVQTVSEYYKMTCINKYIDLVMLGTISKGVPVIGENCFIVDEGLKQLECSNNYGIRALIDDNNVDDIEEFIHNNLTMDIFQRTNSMGRIDNARIAIELFTTNEKHRAKQISKYLYNEIKKSKKQNFNSRSKIFV</sequence>
<dbReference type="AlphaFoldDB" id="A0A6M0GZY1"/>
<dbReference type="GO" id="GO:0004527">
    <property type="term" value="F:exonuclease activity"/>
    <property type="evidence" value="ECO:0007669"/>
    <property type="project" value="UniProtKB-KW"/>
</dbReference>
<keyword evidence="3" id="KW-1185">Reference proteome</keyword>
<dbReference type="GO" id="GO:0032259">
    <property type="term" value="P:methylation"/>
    <property type="evidence" value="ECO:0007669"/>
    <property type="project" value="UniProtKB-KW"/>
</dbReference>